<organism evidence="12 13">
    <name type="scientific">Furculomyces boomerangus</name>
    <dbReference type="NCBI Taxonomy" id="61424"/>
    <lineage>
        <taxon>Eukaryota</taxon>
        <taxon>Fungi</taxon>
        <taxon>Fungi incertae sedis</taxon>
        <taxon>Zoopagomycota</taxon>
        <taxon>Kickxellomycotina</taxon>
        <taxon>Harpellomycetes</taxon>
        <taxon>Harpellales</taxon>
        <taxon>Harpellaceae</taxon>
        <taxon>Furculomyces</taxon>
    </lineage>
</organism>
<dbReference type="InterPro" id="IPR002048">
    <property type="entry name" value="EF_hand_dom"/>
</dbReference>
<dbReference type="Pfam" id="PF00153">
    <property type="entry name" value="Mito_carr"/>
    <property type="match status" value="3"/>
</dbReference>
<dbReference type="SMART" id="SM00054">
    <property type="entry name" value="EFh"/>
    <property type="match status" value="1"/>
</dbReference>
<comment type="subcellular location">
    <subcellularLocation>
        <location evidence="1">Mitochondrion inner membrane</location>
        <topology evidence="1">Multi-pass membrane protein</topology>
    </subcellularLocation>
</comment>
<evidence type="ECO:0000256" key="10">
    <source>
        <dbReference type="RuleBase" id="RU000488"/>
    </source>
</evidence>
<dbReference type="EMBL" id="MBFT01000431">
    <property type="protein sequence ID" value="PVU91282.1"/>
    <property type="molecule type" value="Genomic_DNA"/>
</dbReference>
<evidence type="ECO:0000256" key="8">
    <source>
        <dbReference type="ARBA" id="ARBA00023136"/>
    </source>
</evidence>
<dbReference type="PANTHER" id="PTHR24089">
    <property type="entry name" value="SOLUTE CARRIER FAMILY 25"/>
    <property type="match status" value="1"/>
</dbReference>
<feature type="repeat" description="Solcar" evidence="9">
    <location>
        <begin position="325"/>
        <end position="414"/>
    </location>
</feature>
<name>A0A2T9YG09_9FUNG</name>
<dbReference type="InterPro" id="IPR011992">
    <property type="entry name" value="EF-hand-dom_pair"/>
</dbReference>
<evidence type="ECO:0000313" key="12">
    <source>
        <dbReference type="EMBL" id="PVU91282.1"/>
    </source>
</evidence>
<dbReference type="STRING" id="61424.A0A2T9YG09"/>
<reference evidence="12 13" key="1">
    <citation type="journal article" date="2018" name="MBio">
        <title>Comparative Genomics Reveals the Core Gene Toolbox for the Fungus-Insect Symbiosis.</title>
        <authorList>
            <person name="Wang Y."/>
            <person name="Stata M."/>
            <person name="Wang W."/>
            <person name="Stajich J.E."/>
            <person name="White M.M."/>
            <person name="Moncalvo J.M."/>
        </authorList>
    </citation>
    <scope>NUCLEOTIDE SEQUENCE [LARGE SCALE GENOMIC DNA]</scope>
    <source>
        <strain evidence="12 13">AUS-77-4</strain>
    </source>
</reference>
<dbReference type="AlphaFoldDB" id="A0A2T9YG09"/>
<dbReference type="InterPro" id="IPR023395">
    <property type="entry name" value="MCP_dom_sf"/>
</dbReference>
<dbReference type="Gene3D" id="1.10.238.10">
    <property type="entry name" value="EF-hand"/>
    <property type="match status" value="1"/>
</dbReference>
<dbReference type="PROSITE" id="PS50920">
    <property type="entry name" value="SOLCAR"/>
    <property type="match status" value="2"/>
</dbReference>
<dbReference type="GO" id="GO:0005509">
    <property type="term" value="F:calcium ion binding"/>
    <property type="evidence" value="ECO:0007669"/>
    <property type="project" value="InterPro"/>
</dbReference>
<evidence type="ECO:0000256" key="1">
    <source>
        <dbReference type="ARBA" id="ARBA00004448"/>
    </source>
</evidence>
<keyword evidence="2 10" id="KW-0813">Transport</keyword>
<keyword evidence="5" id="KW-0106">Calcium</keyword>
<keyword evidence="3 9" id="KW-0812">Transmembrane</keyword>
<dbReference type="Proteomes" id="UP000245699">
    <property type="component" value="Unassembled WGS sequence"/>
</dbReference>
<evidence type="ECO:0000256" key="4">
    <source>
        <dbReference type="ARBA" id="ARBA00022737"/>
    </source>
</evidence>
<dbReference type="Gene3D" id="1.50.40.10">
    <property type="entry name" value="Mitochondrial carrier domain"/>
    <property type="match status" value="1"/>
</dbReference>
<dbReference type="PROSITE" id="PS50222">
    <property type="entry name" value="EF_HAND_2"/>
    <property type="match status" value="1"/>
</dbReference>
<accession>A0A2T9YG09</accession>
<keyword evidence="8 9" id="KW-0472">Membrane</keyword>
<dbReference type="GO" id="GO:0005743">
    <property type="term" value="C:mitochondrial inner membrane"/>
    <property type="evidence" value="ECO:0007669"/>
    <property type="project" value="UniProtKB-SubCell"/>
</dbReference>
<keyword evidence="4" id="KW-0677">Repeat</keyword>
<keyword evidence="6" id="KW-1133">Transmembrane helix</keyword>
<dbReference type="PROSITE" id="PS00018">
    <property type="entry name" value="EF_HAND_1"/>
    <property type="match status" value="1"/>
</dbReference>
<proteinExistence type="inferred from homology"/>
<evidence type="ECO:0000256" key="2">
    <source>
        <dbReference type="ARBA" id="ARBA00022448"/>
    </source>
</evidence>
<dbReference type="OrthoDB" id="270584at2759"/>
<sequence>MSQNDPQNDIINLLKSAFSEIDKDKDGYISSEDLVSTYSSLYKRDKHILQKNEASLIIKNISGIERLDFDQFISHLKKHNLLSEVLLDFQARTDYKINSQISVMESLLSVTRPNIVASGGYPQEDSEIIVHSGRPSIHIHPQIDSSVSMWSSRYWFGDADITWLKHLVSGGVAGAVSRTVVSPLERMKILFQVQNANSSSYSGVFKTLAKIWREEGFVGYMRGNGTNVVRIVPYSAVQTRISVQTGKILENASILPKDAKGRPILPEMPGIFRTFVDIYTKEGGPRAIFRGLGATMTGVAPYVALNFQCYEVLRKYFTPEGQSAPNGVRKLVCGALAGCVAQTITYPLDVLRRKMQVASMPGMNLTYTSTWDAAKQILRQEGPKGLYRGLIPNYLKVAPAIGVSFWSYELCNDFLKSV</sequence>
<dbReference type="InterPro" id="IPR018108">
    <property type="entry name" value="MCP_transmembrane"/>
</dbReference>
<comment type="caution">
    <text evidence="12">The sequence shown here is derived from an EMBL/GenBank/DDBJ whole genome shotgun (WGS) entry which is preliminary data.</text>
</comment>
<evidence type="ECO:0000256" key="3">
    <source>
        <dbReference type="ARBA" id="ARBA00022692"/>
    </source>
</evidence>
<keyword evidence="7" id="KW-0496">Mitochondrion</keyword>
<dbReference type="GO" id="GO:0055085">
    <property type="term" value="P:transmembrane transport"/>
    <property type="evidence" value="ECO:0007669"/>
    <property type="project" value="InterPro"/>
</dbReference>
<dbReference type="PRINTS" id="PR00926">
    <property type="entry name" value="MITOCARRIER"/>
</dbReference>
<evidence type="ECO:0000259" key="11">
    <source>
        <dbReference type="PROSITE" id="PS50222"/>
    </source>
</evidence>
<feature type="domain" description="EF-hand" evidence="11">
    <location>
        <begin position="9"/>
        <end position="44"/>
    </location>
</feature>
<keyword evidence="13" id="KW-1185">Reference proteome</keyword>
<feature type="repeat" description="Solcar" evidence="9">
    <location>
        <begin position="161"/>
        <end position="248"/>
    </location>
</feature>
<dbReference type="InterPro" id="IPR018247">
    <property type="entry name" value="EF_Hand_1_Ca_BS"/>
</dbReference>
<dbReference type="SUPFAM" id="SSF103506">
    <property type="entry name" value="Mitochondrial carrier"/>
    <property type="match status" value="1"/>
</dbReference>
<evidence type="ECO:0000256" key="5">
    <source>
        <dbReference type="ARBA" id="ARBA00022837"/>
    </source>
</evidence>
<evidence type="ECO:0000256" key="9">
    <source>
        <dbReference type="PROSITE-ProRule" id="PRU00282"/>
    </source>
</evidence>
<dbReference type="SUPFAM" id="SSF47473">
    <property type="entry name" value="EF-hand"/>
    <property type="match status" value="1"/>
</dbReference>
<comment type="similarity">
    <text evidence="10">Belongs to the mitochondrial carrier (TC 2.A.29) family.</text>
</comment>
<evidence type="ECO:0000256" key="7">
    <source>
        <dbReference type="ARBA" id="ARBA00023128"/>
    </source>
</evidence>
<dbReference type="InterPro" id="IPR002067">
    <property type="entry name" value="MCP"/>
</dbReference>
<evidence type="ECO:0000313" key="13">
    <source>
        <dbReference type="Proteomes" id="UP000245699"/>
    </source>
</evidence>
<evidence type="ECO:0000256" key="6">
    <source>
        <dbReference type="ARBA" id="ARBA00022989"/>
    </source>
</evidence>
<protein>
    <recommendedName>
        <fullName evidence="11">EF-hand domain-containing protein</fullName>
    </recommendedName>
</protein>
<gene>
    <name evidence="12" type="ORF">BB559_004199</name>
</gene>